<dbReference type="AlphaFoldDB" id="A0A009SWF8"/>
<gene>
    <name evidence="1" type="ORF">J529_3378</name>
</gene>
<evidence type="ECO:0000313" key="2">
    <source>
        <dbReference type="Proteomes" id="UP000020735"/>
    </source>
</evidence>
<reference evidence="1 2" key="1">
    <citation type="submission" date="2014-02" db="EMBL/GenBank/DDBJ databases">
        <title>Comparative genomics and transcriptomics to identify genetic mechanisms underlying the emergence of carbapenem resistant Acinetobacter baumannii (CRAb).</title>
        <authorList>
            <person name="Harris A.D."/>
            <person name="Johnson K.J."/>
            <person name="George J."/>
            <person name="Shefchek K."/>
            <person name="Daugherty S.C."/>
            <person name="Parankush S."/>
            <person name="Sadzewicz L."/>
            <person name="Tallon L."/>
            <person name="Sengamalay N."/>
            <person name="Hazen T.H."/>
            <person name="Rasko D.A."/>
        </authorList>
    </citation>
    <scope>NUCLEOTIDE SEQUENCE [LARGE SCALE GENOMIC DNA]</scope>
    <source>
        <strain evidence="1 2">99063</strain>
    </source>
</reference>
<evidence type="ECO:0000313" key="1">
    <source>
        <dbReference type="EMBL" id="EXC46603.1"/>
    </source>
</evidence>
<accession>A0A009SWF8</accession>
<dbReference type="Proteomes" id="UP000020735">
    <property type="component" value="Unassembled WGS sequence"/>
</dbReference>
<comment type="caution">
    <text evidence="1">The sequence shown here is derived from an EMBL/GenBank/DDBJ whole genome shotgun (WGS) entry which is preliminary data.</text>
</comment>
<proteinExistence type="predicted"/>
<sequence>MLELFTYTLASKLLQSMVYIFINQQAQVYKKWLVKSQTILCGIYLIFASSR</sequence>
<name>A0A009SWF8_ACIBA</name>
<dbReference type="EMBL" id="JEXJ01000082">
    <property type="protein sequence ID" value="EXC46603.1"/>
    <property type="molecule type" value="Genomic_DNA"/>
</dbReference>
<organism evidence="1 2">
    <name type="scientific">Acinetobacter baumannii 99063</name>
    <dbReference type="NCBI Taxonomy" id="1310630"/>
    <lineage>
        <taxon>Bacteria</taxon>
        <taxon>Pseudomonadati</taxon>
        <taxon>Pseudomonadota</taxon>
        <taxon>Gammaproteobacteria</taxon>
        <taxon>Moraxellales</taxon>
        <taxon>Moraxellaceae</taxon>
        <taxon>Acinetobacter</taxon>
        <taxon>Acinetobacter calcoaceticus/baumannii complex</taxon>
    </lineage>
</organism>
<protein>
    <submittedName>
        <fullName evidence="1">Uncharacterized protein</fullName>
    </submittedName>
</protein>